<dbReference type="EMBL" id="CP134145">
    <property type="protein sequence ID" value="WNC70568.1"/>
    <property type="molecule type" value="Genomic_DNA"/>
</dbReference>
<dbReference type="Proteomes" id="UP001258994">
    <property type="component" value="Chromosome"/>
</dbReference>
<accession>A0ABY9TNZ5</accession>
<reference evidence="2" key="1">
    <citation type="submission" date="2023-09" db="EMBL/GenBank/DDBJ databases">
        <authorList>
            <person name="Li S."/>
            <person name="Li X."/>
            <person name="Zhang C."/>
            <person name="Zhao Z."/>
        </authorList>
    </citation>
    <scope>NUCLEOTIDE SEQUENCE [LARGE SCALE GENOMIC DNA]</scope>
    <source>
        <strain evidence="2">SQ149</strain>
    </source>
</reference>
<evidence type="ECO:0000313" key="1">
    <source>
        <dbReference type="EMBL" id="WNC70568.1"/>
    </source>
</evidence>
<dbReference type="InterPro" id="IPR021433">
    <property type="entry name" value="DUF3083"/>
</dbReference>
<dbReference type="RefSeq" id="WP_348389708.1">
    <property type="nucleotide sequence ID" value="NZ_CP134145.1"/>
</dbReference>
<dbReference type="Pfam" id="PF11281">
    <property type="entry name" value="DUF3083"/>
    <property type="match status" value="1"/>
</dbReference>
<protein>
    <submittedName>
        <fullName evidence="1">DUF3083 family protein</fullName>
    </submittedName>
</protein>
<sequence length="373" mass="42889">MSVRRSRSKGNTIFLPSNSRYNQYLLAEFKITDELLDRLNAEQNADKLTPWQGFYQNVSEQLFTICEDEEIDNVHFIANDKLPRVRFNQEIRHWETDQQMLIFYNPEYHQFYKSHFDPAIRAKKISILFLASGSSVRTSAAGYHTKVRKVVNKLINQLGVDASQVRLRDHQHLTYDLFAKDKGVEGGNSHNLRLIKNRYQASDVTLPAKHDTISYVVASLPITRKLLKNSNVKLVGQDSYDQFYKMISDSCSAAGKRKNLTTGAFIANGLTPIVRNSSNVPEQKVGELQLLGFDPQNPNDEFYSSWKTDTLVDYVQIVFAATEQDIENKGYSEFLKRVDSALKLLATDLEMSPEHEEIAVRFHQHLAYHFNEE</sequence>
<name>A0ABY9TNZ5_9GAMM</name>
<organism evidence="1 2">
    <name type="scientific">Thalassotalea psychrophila</name>
    <dbReference type="NCBI Taxonomy" id="3065647"/>
    <lineage>
        <taxon>Bacteria</taxon>
        <taxon>Pseudomonadati</taxon>
        <taxon>Pseudomonadota</taxon>
        <taxon>Gammaproteobacteria</taxon>
        <taxon>Alteromonadales</taxon>
        <taxon>Colwelliaceae</taxon>
        <taxon>Thalassotalea</taxon>
    </lineage>
</organism>
<evidence type="ECO:0000313" key="2">
    <source>
        <dbReference type="Proteomes" id="UP001258994"/>
    </source>
</evidence>
<gene>
    <name evidence="1" type="ORF">RGQ13_10520</name>
</gene>
<proteinExistence type="predicted"/>
<keyword evidence="2" id="KW-1185">Reference proteome</keyword>